<keyword evidence="1" id="KW-0472">Membrane</keyword>
<keyword evidence="1" id="KW-0812">Transmembrane</keyword>
<feature type="transmembrane region" description="Helical" evidence="1">
    <location>
        <begin position="92"/>
        <end position="120"/>
    </location>
</feature>
<dbReference type="Proteomes" id="UP000009875">
    <property type="component" value="Unassembled WGS sequence"/>
</dbReference>
<protein>
    <recommendedName>
        <fullName evidence="4">Permease</fullName>
    </recommendedName>
</protein>
<feature type="transmembrane region" description="Helical" evidence="1">
    <location>
        <begin position="191"/>
        <end position="210"/>
    </location>
</feature>
<dbReference type="EMBL" id="AGXA01000025">
    <property type="protein sequence ID" value="EKU93092.1"/>
    <property type="molecule type" value="Genomic_DNA"/>
</dbReference>
<dbReference type="HOGENOM" id="CLU_547205_0_0_9"/>
<evidence type="ECO:0008006" key="4">
    <source>
        <dbReference type="Google" id="ProtNLM"/>
    </source>
</evidence>
<organism evidence="2 3">
    <name type="scientific">Alloiococcus otitis ATCC 51267</name>
    <dbReference type="NCBI Taxonomy" id="883081"/>
    <lineage>
        <taxon>Bacteria</taxon>
        <taxon>Bacillati</taxon>
        <taxon>Bacillota</taxon>
        <taxon>Bacilli</taxon>
        <taxon>Lactobacillales</taxon>
        <taxon>Carnobacteriaceae</taxon>
        <taxon>Alloiococcus</taxon>
    </lineage>
</organism>
<evidence type="ECO:0000256" key="1">
    <source>
        <dbReference type="SAM" id="Phobius"/>
    </source>
</evidence>
<proteinExistence type="predicted"/>
<evidence type="ECO:0000313" key="2">
    <source>
        <dbReference type="EMBL" id="EKU93092.1"/>
    </source>
</evidence>
<keyword evidence="3" id="KW-1185">Reference proteome</keyword>
<feature type="transmembrane region" description="Helical" evidence="1">
    <location>
        <begin position="12"/>
        <end position="29"/>
    </location>
</feature>
<feature type="transmembrane region" description="Helical" evidence="1">
    <location>
        <begin position="318"/>
        <end position="340"/>
    </location>
</feature>
<dbReference type="OrthoDB" id="2356989at2"/>
<dbReference type="STRING" id="883081.HMPREF9698_01169"/>
<feature type="transmembrane region" description="Helical" evidence="1">
    <location>
        <begin position="436"/>
        <end position="454"/>
    </location>
</feature>
<feature type="transmembrane region" description="Helical" evidence="1">
    <location>
        <begin position="49"/>
        <end position="72"/>
    </location>
</feature>
<sequence>MKDFIKNQVKLILSLALILVFYIYSLSIHQDLLGRAGSVSNLNFWDMALSLLSDPYLFIYFTLPIFLFICVYQVETNFDYGLIIRFKSYTAWIFYTLHELAGYIFTYFALMGLTLALVLVTGPYSLSLAWSPFSQVSVNNGLNLDILPSLMSTGLSPLLAGLIQLAYSLVFSLLLALLVTTIYLVSQRKSILIGASIFIFLYAATSFQFLPEELSFLSLASYAKFYHGFMAFKSIFTPLILMGGLALALLLGQAFFRQSSILVDQLKSALPYLIYTTLVFLGLSSTLLEYDGMGQTVGDFIFLKFYGVASTGFSLLSLLYYLIVFLGFAYFFQVYLNDFVSQQLTYYLIRYKSYRAWFHSLMIRLSIVILGFLLGLGLLASLLGLVKGYQFSFQVRLETVSLTTLELVIHFLLNGFLQLLNYALILLIVTWLVQEAIYGLLGLGTFMVLMLPSINMSQVLPMGLNSFGLLDQVSLLGLTFRLVLYLVLEYGLVRLLFKQFNSGLVRLKR</sequence>
<feature type="transmembrane region" description="Helical" evidence="1">
    <location>
        <begin position="407"/>
        <end position="429"/>
    </location>
</feature>
<feature type="transmembrane region" description="Helical" evidence="1">
    <location>
        <begin position="158"/>
        <end position="184"/>
    </location>
</feature>
<feature type="transmembrane region" description="Helical" evidence="1">
    <location>
        <begin position="361"/>
        <end position="387"/>
    </location>
</feature>
<gene>
    <name evidence="2" type="ORF">HMPREF9698_01169</name>
</gene>
<reference evidence="2 3" key="1">
    <citation type="submission" date="2012-09" db="EMBL/GenBank/DDBJ databases">
        <title>The Genome Sequence of Alloiococcus otitis ATCC 51267.</title>
        <authorList>
            <consortium name="The Broad Institute Genome Sequencing Platform"/>
            <person name="Earl A."/>
            <person name="Ward D."/>
            <person name="Feldgarden M."/>
            <person name="Gevers D."/>
            <person name="Huys G."/>
            <person name="Walker B."/>
            <person name="Young S.K."/>
            <person name="Zeng Q."/>
            <person name="Gargeya S."/>
            <person name="Fitzgerald M."/>
            <person name="Haas B."/>
            <person name="Abouelleil A."/>
            <person name="Alvarado L."/>
            <person name="Arachchi H.M."/>
            <person name="Berlin A.M."/>
            <person name="Chapman S.B."/>
            <person name="Goldberg J."/>
            <person name="Griggs A."/>
            <person name="Gujja S."/>
            <person name="Hansen M."/>
            <person name="Howarth C."/>
            <person name="Imamovic A."/>
            <person name="Larimer J."/>
            <person name="McCowen C."/>
            <person name="Montmayeur A."/>
            <person name="Murphy C."/>
            <person name="Neiman D."/>
            <person name="Pearson M."/>
            <person name="Priest M."/>
            <person name="Roberts A."/>
            <person name="Saif S."/>
            <person name="Shea T."/>
            <person name="Sisk P."/>
            <person name="Sykes S."/>
            <person name="Wortman J."/>
            <person name="Nusbaum C."/>
            <person name="Birren B."/>
        </authorList>
    </citation>
    <scope>NUCLEOTIDE SEQUENCE [LARGE SCALE GENOMIC DNA]</scope>
    <source>
        <strain evidence="2 3">ATCC 51267</strain>
    </source>
</reference>
<name>K9EQ85_9LACT</name>
<feature type="transmembrane region" description="Helical" evidence="1">
    <location>
        <begin position="272"/>
        <end position="290"/>
    </location>
</feature>
<keyword evidence="1" id="KW-1133">Transmembrane helix</keyword>
<feature type="transmembrane region" description="Helical" evidence="1">
    <location>
        <begin position="230"/>
        <end position="251"/>
    </location>
</feature>
<dbReference type="AlphaFoldDB" id="K9EQ85"/>
<comment type="caution">
    <text evidence="2">The sequence shown here is derived from an EMBL/GenBank/DDBJ whole genome shotgun (WGS) entry which is preliminary data.</text>
</comment>
<accession>K9EQ85</accession>
<evidence type="ECO:0000313" key="3">
    <source>
        <dbReference type="Proteomes" id="UP000009875"/>
    </source>
</evidence>
<dbReference type="eggNOG" id="ENOG502ZA43">
    <property type="taxonomic scope" value="Bacteria"/>
</dbReference>
<dbReference type="RefSeq" id="WP_003778681.1">
    <property type="nucleotide sequence ID" value="NZ_JH992961.1"/>
</dbReference>
<feature type="transmembrane region" description="Helical" evidence="1">
    <location>
        <begin position="474"/>
        <end position="497"/>
    </location>
</feature>